<dbReference type="AlphaFoldDB" id="A0A3N1GWI1"/>
<evidence type="ECO:0000259" key="2">
    <source>
        <dbReference type="Pfam" id="PF13828"/>
    </source>
</evidence>
<dbReference type="Proteomes" id="UP000276232">
    <property type="component" value="Unassembled WGS sequence"/>
</dbReference>
<keyword evidence="1" id="KW-0812">Transmembrane</keyword>
<dbReference type="InParanoid" id="A0A3N1GWI1"/>
<dbReference type="EMBL" id="RJKN01000006">
    <property type="protein sequence ID" value="ROP34516.1"/>
    <property type="molecule type" value="Genomic_DNA"/>
</dbReference>
<sequence length="95" mass="9712">MSYVYPPVAPRPAGAPTSLAATNTKAVVALCTAFSLPPLALVFGILARREMARTGEGGSGFATTGIVLGLLWAVLVVLYVLFFVVLVVLGGASGF</sequence>
<reference evidence="3 4" key="1">
    <citation type="journal article" date="2015" name="Stand. Genomic Sci.">
        <title>Genomic Encyclopedia of Bacterial and Archaeal Type Strains, Phase III: the genomes of soil and plant-associated and newly described type strains.</title>
        <authorList>
            <person name="Whitman W.B."/>
            <person name="Woyke T."/>
            <person name="Klenk H.P."/>
            <person name="Zhou Y."/>
            <person name="Lilburn T.G."/>
            <person name="Beck B.J."/>
            <person name="De Vos P."/>
            <person name="Vandamme P."/>
            <person name="Eisen J.A."/>
            <person name="Garrity G."/>
            <person name="Hugenholtz P."/>
            <person name="Kyrpides N.C."/>
        </authorList>
    </citation>
    <scope>NUCLEOTIDE SEQUENCE [LARGE SCALE GENOMIC DNA]</scope>
    <source>
        <strain evidence="3 4">CECT 7306</strain>
    </source>
</reference>
<protein>
    <submittedName>
        <fullName evidence="3">Uncharacterized protein DUF4190</fullName>
    </submittedName>
</protein>
<feature type="transmembrane region" description="Helical" evidence="1">
    <location>
        <begin position="59"/>
        <end position="92"/>
    </location>
</feature>
<proteinExistence type="predicted"/>
<dbReference type="OrthoDB" id="4374883at2"/>
<dbReference type="Pfam" id="PF13828">
    <property type="entry name" value="DUF4190"/>
    <property type="match status" value="1"/>
</dbReference>
<dbReference type="RefSeq" id="WP_123380433.1">
    <property type="nucleotide sequence ID" value="NZ_RJKN01000006.1"/>
</dbReference>
<gene>
    <name evidence="3" type="ORF">EDC03_2330</name>
</gene>
<name>A0A3N1GWI1_9ACTN</name>
<evidence type="ECO:0000313" key="3">
    <source>
        <dbReference type="EMBL" id="ROP34516.1"/>
    </source>
</evidence>
<organism evidence="3 4">
    <name type="scientific">Pseudokineococcus lusitanus</name>
    <dbReference type="NCBI Taxonomy" id="763993"/>
    <lineage>
        <taxon>Bacteria</taxon>
        <taxon>Bacillati</taxon>
        <taxon>Actinomycetota</taxon>
        <taxon>Actinomycetes</taxon>
        <taxon>Kineosporiales</taxon>
        <taxon>Kineosporiaceae</taxon>
        <taxon>Pseudokineococcus</taxon>
    </lineage>
</organism>
<evidence type="ECO:0000256" key="1">
    <source>
        <dbReference type="SAM" id="Phobius"/>
    </source>
</evidence>
<accession>A0A3N1GWI1</accession>
<feature type="domain" description="DUF4190" evidence="2">
    <location>
        <begin position="27"/>
        <end position="79"/>
    </location>
</feature>
<comment type="caution">
    <text evidence="3">The sequence shown here is derived from an EMBL/GenBank/DDBJ whole genome shotgun (WGS) entry which is preliminary data.</text>
</comment>
<keyword evidence="4" id="KW-1185">Reference proteome</keyword>
<keyword evidence="1" id="KW-1133">Transmembrane helix</keyword>
<evidence type="ECO:0000313" key="4">
    <source>
        <dbReference type="Proteomes" id="UP000276232"/>
    </source>
</evidence>
<dbReference type="InterPro" id="IPR025241">
    <property type="entry name" value="DUF4190"/>
</dbReference>
<keyword evidence="1" id="KW-0472">Membrane</keyword>
<feature type="transmembrane region" description="Helical" evidence="1">
    <location>
        <begin position="26"/>
        <end position="47"/>
    </location>
</feature>